<gene>
    <name evidence="1" type="ORF">BDY19DRAFT_893367</name>
</gene>
<evidence type="ECO:0000313" key="1">
    <source>
        <dbReference type="EMBL" id="KAI0087264.1"/>
    </source>
</evidence>
<dbReference type="Proteomes" id="UP001055072">
    <property type="component" value="Unassembled WGS sequence"/>
</dbReference>
<feature type="non-terminal residue" evidence="1">
    <location>
        <position position="542"/>
    </location>
</feature>
<proteinExistence type="predicted"/>
<keyword evidence="1" id="KW-0378">Hydrolase</keyword>
<name>A0ACB8TZK4_9APHY</name>
<evidence type="ECO:0000313" key="2">
    <source>
        <dbReference type="Proteomes" id="UP001055072"/>
    </source>
</evidence>
<comment type="caution">
    <text evidence="1">The sequence shown here is derived from an EMBL/GenBank/DDBJ whole genome shotgun (WGS) entry which is preliminary data.</text>
</comment>
<keyword evidence="2" id="KW-1185">Reference proteome</keyword>
<dbReference type="EMBL" id="MU274919">
    <property type="protein sequence ID" value="KAI0087264.1"/>
    <property type="molecule type" value="Genomic_DNA"/>
</dbReference>
<sequence>MVEDEEEYWNAFDNPTTPQDIVDVLPAGCPETAEHYNSYKVLQEARATASSDPELKYSSLVTRLRMQSEMSRVGGGMKPRFYQEDCAEAFLLGVNTGLICATGSGKTEAFVLPLFADPEQKSKIIIISPLNALQTDHAKRFTKYGITAAAVNGETYSDTLHERLAKGDIRAIITSPEMMFKHAQFSKFFRDALWMKKILGVVIDEAHCVLEWGKEFRRDFDSVDNTRAYMASKPFFFCTATLTPSMFDELLKKLSFPRQKKFILNLGCERHNVTPLVCRLKGPSDYGALDFILDEALSDSPKPLIPTLIYAEARATVLNIWLYLMSKLPSDSAYRDQVDFLMSTRDETVKTIVLAKFLYGKVKILCSTEAAGMGLDARTRRVVQFGVPRSLLQWQQHAGRAGRDGNPAYALLLVEPSVFQVINQTAQLANLEGPEYRKHLDEDMRDLCMTEECRRKVTMSAFNSPPPMKEALEDLRSKFWKENYSGTMLTMTTILPDSTLSTLASEAKIATMADLELFLPGWDFAKEMGPIVLTTIQDVDTR</sequence>
<protein>
    <submittedName>
        <fullName evidence="1">P-loop containing nucleoside triphosphate hydrolase protein</fullName>
    </submittedName>
</protein>
<organism evidence="1 2">
    <name type="scientific">Irpex rosettiformis</name>
    <dbReference type="NCBI Taxonomy" id="378272"/>
    <lineage>
        <taxon>Eukaryota</taxon>
        <taxon>Fungi</taxon>
        <taxon>Dikarya</taxon>
        <taxon>Basidiomycota</taxon>
        <taxon>Agaricomycotina</taxon>
        <taxon>Agaricomycetes</taxon>
        <taxon>Polyporales</taxon>
        <taxon>Irpicaceae</taxon>
        <taxon>Irpex</taxon>
    </lineage>
</organism>
<accession>A0ACB8TZK4</accession>
<reference evidence="1" key="1">
    <citation type="journal article" date="2021" name="Environ. Microbiol.">
        <title>Gene family expansions and transcriptome signatures uncover fungal adaptations to wood decay.</title>
        <authorList>
            <person name="Hage H."/>
            <person name="Miyauchi S."/>
            <person name="Viragh M."/>
            <person name="Drula E."/>
            <person name="Min B."/>
            <person name="Chaduli D."/>
            <person name="Navarro D."/>
            <person name="Favel A."/>
            <person name="Norest M."/>
            <person name="Lesage-Meessen L."/>
            <person name="Balint B."/>
            <person name="Merenyi Z."/>
            <person name="de Eugenio L."/>
            <person name="Morin E."/>
            <person name="Martinez A.T."/>
            <person name="Baldrian P."/>
            <person name="Stursova M."/>
            <person name="Martinez M.J."/>
            <person name="Novotny C."/>
            <person name="Magnuson J.K."/>
            <person name="Spatafora J.W."/>
            <person name="Maurice S."/>
            <person name="Pangilinan J."/>
            <person name="Andreopoulos W."/>
            <person name="LaButti K."/>
            <person name="Hundley H."/>
            <person name="Na H."/>
            <person name="Kuo A."/>
            <person name="Barry K."/>
            <person name="Lipzen A."/>
            <person name="Henrissat B."/>
            <person name="Riley R."/>
            <person name="Ahrendt S."/>
            <person name="Nagy L.G."/>
            <person name="Grigoriev I.V."/>
            <person name="Martin F."/>
            <person name="Rosso M.N."/>
        </authorList>
    </citation>
    <scope>NUCLEOTIDE SEQUENCE</scope>
    <source>
        <strain evidence="1">CBS 384.51</strain>
    </source>
</reference>